<sequence length="273" mass="31390">MVNRLKVIMPDIVDDYQNAFIPGRFMVDNCFMASELMSYVRRKKKGKQFAAILKVDLSKAYDRVRWDFVESVLVALKFPTTPGRPSFTLSVYSLYESIIKEVKKTSKVEENLSPNTPSLFIRLLKRPLSVKSDTRLGTYLGCPMDVDGRSTSQLSLIHDKLLQKLSSWKFIHLSQAGKIVLINGILVALSANILSLYLIPAGLTKRITSTIMRFWWSSLMDRRPIYWRKKEVWGLEVWEESDDHLFRDCSMSDHIWRSMAMRGNASPGVDISK</sequence>
<reference evidence="3 4" key="2">
    <citation type="submission" date="2025-05" db="UniProtKB">
        <authorList>
            <consortium name="RefSeq"/>
        </authorList>
    </citation>
    <scope>IDENTIFICATION</scope>
    <source>
        <tissue evidence="3 4">Leaf</tissue>
    </source>
</reference>
<gene>
    <name evidence="3" type="primary">LOC130469983</name>
    <name evidence="4" type="synonym">LOC130469994</name>
</gene>
<accession>A0ABM3RIT7</accession>
<keyword evidence="1" id="KW-0812">Transmembrane</keyword>
<proteinExistence type="predicted"/>
<dbReference type="RefSeq" id="XP_056695524.1">
    <property type="nucleotide sequence ID" value="XM_056839546.1"/>
</dbReference>
<keyword evidence="1" id="KW-0472">Membrane</keyword>
<dbReference type="PANTHER" id="PTHR33116:SF78">
    <property type="entry name" value="OS12G0587133 PROTEIN"/>
    <property type="match status" value="1"/>
</dbReference>
<dbReference type="RefSeq" id="XP_056695514.1">
    <property type="nucleotide sequence ID" value="XM_056839536.1"/>
</dbReference>
<evidence type="ECO:0008006" key="5">
    <source>
        <dbReference type="Google" id="ProtNLM"/>
    </source>
</evidence>
<feature type="transmembrane region" description="Helical" evidence="1">
    <location>
        <begin position="179"/>
        <end position="199"/>
    </location>
</feature>
<evidence type="ECO:0000256" key="1">
    <source>
        <dbReference type="SAM" id="Phobius"/>
    </source>
</evidence>
<organism evidence="2 3">
    <name type="scientific">Spinacia oleracea</name>
    <name type="common">Spinach</name>
    <dbReference type="NCBI Taxonomy" id="3562"/>
    <lineage>
        <taxon>Eukaryota</taxon>
        <taxon>Viridiplantae</taxon>
        <taxon>Streptophyta</taxon>
        <taxon>Embryophyta</taxon>
        <taxon>Tracheophyta</taxon>
        <taxon>Spermatophyta</taxon>
        <taxon>Magnoliopsida</taxon>
        <taxon>eudicotyledons</taxon>
        <taxon>Gunneridae</taxon>
        <taxon>Pentapetalae</taxon>
        <taxon>Caryophyllales</taxon>
        <taxon>Chenopodiaceae</taxon>
        <taxon>Chenopodioideae</taxon>
        <taxon>Anserineae</taxon>
        <taxon>Spinacia</taxon>
    </lineage>
</organism>
<name>A0ABM3RIT7_SPIOL</name>
<evidence type="ECO:0000313" key="4">
    <source>
        <dbReference type="RefSeq" id="XP_056695524.1"/>
    </source>
</evidence>
<keyword evidence="2" id="KW-1185">Reference proteome</keyword>
<dbReference type="Proteomes" id="UP000813463">
    <property type="component" value="Chromosome 3"/>
</dbReference>
<evidence type="ECO:0000313" key="3">
    <source>
        <dbReference type="RefSeq" id="XP_056695514.1"/>
    </source>
</evidence>
<evidence type="ECO:0000313" key="2">
    <source>
        <dbReference type="Proteomes" id="UP000813463"/>
    </source>
</evidence>
<dbReference type="GeneID" id="130469983"/>
<keyword evidence="1" id="KW-1133">Transmembrane helix</keyword>
<protein>
    <recommendedName>
        <fullName evidence="5">Reverse transcriptase domain-containing protein</fullName>
    </recommendedName>
</protein>
<dbReference type="PANTHER" id="PTHR33116">
    <property type="entry name" value="REVERSE TRANSCRIPTASE ZINC-BINDING DOMAIN-CONTAINING PROTEIN-RELATED-RELATED"/>
    <property type="match status" value="1"/>
</dbReference>
<reference evidence="2" key="1">
    <citation type="journal article" date="2021" name="Nat. Commun.">
        <title>Genomic analyses provide insights into spinach domestication and the genetic basis of agronomic traits.</title>
        <authorList>
            <person name="Cai X."/>
            <person name="Sun X."/>
            <person name="Xu C."/>
            <person name="Sun H."/>
            <person name="Wang X."/>
            <person name="Ge C."/>
            <person name="Zhang Z."/>
            <person name="Wang Q."/>
            <person name="Fei Z."/>
            <person name="Jiao C."/>
            <person name="Wang Q."/>
        </authorList>
    </citation>
    <scope>NUCLEOTIDE SEQUENCE [LARGE SCALE GENOMIC DNA]</scope>
    <source>
        <strain evidence="2">cv. Varoflay</strain>
    </source>
</reference>